<comment type="caution">
    <text evidence="5">The sequence shown here is derived from an EMBL/GenBank/DDBJ whole genome shotgun (WGS) entry which is preliminary data.</text>
</comment>
<dbReference type="GO" id="GO:0016757">
    <property type="term" value="F:glycosyltransferase activity"/>
    <property type="evidence" value="ECO:0007669"/>
    <property type="project" value="InterPro"/>
</dbReference>
<dbReference type="InterPro" id="IPR004263">
    <property type="entry name" value="Exostosin"/>
</dbReference>
<evidence type="ECO:0000259" key="4">
    <source>
        <dbReference type="Pfam" id="PF03016"/>
    </source>
</evidence>
<comment type="similarity">
    <text evidence="2">Belongs to the glycosyltransferase 47 family.</text>
</comment>
<dbReference type="GO" id="GO:0000139">
    <property type="term" value="C:Golgi membrane"/>
    <property type="evidence" value="ECO:0007669"/>
    <property type="project" value="UniProtKB-SubCell"/>
</dbReference>
<keyword evidence="3" id="KW-0333">Golgi apparatus</keyword>
<protein>
    <recommendedName>
        <fullName evidence="4">Exostosin GT47 domain-containing protein</fullName>
    </recommendedName>
</protein>
<evidence type="ECO:0000256" key="3">
    <source>
        <dbReference type="ARBA" id="ARBA00023034"/>
    </source>
</evidence>
<comment type="subcellular location">
    <subcellularLocation>
        <location evidence="1">Golgi apparatus membrane</location>
        <topology evidence="1">Single-pass type II membrane protein</topology>
    </subcellularLocation>
</comment>
<gene>
    <name evidence="5" type="ORF">WJX74_005526</name>
</gene>
<proteinExistence type="inferred from homology"/>
<dbReference type="Proteomes" id="UP001438707">
    <property type="component" value="Unassembled WGS sequence"/>
</dbReference>
<dbReference type="AlphaFoldDB" id="A0AAW1RKS5"/>
<accession>A0AAW1RKS5</accession>
<sequence length="285" mass="31909">MDGQADQCAFQVRSVPRHIFVFMLMITCTSCSQLPRIYVASLPPQFNVNLLGPGQPCPTGDALTPAGADAYHRPLGELLPDAPDWFRASAYQALEVFVHQQLLESPFRVHELHQADLVYVPIYLEHIAVPTHGDMVAQLRRQHDSLFCIQPHGDLPTRIAFYDCIGLATTLPVVFDHHMLANLAFSDVVQYRSFAVYLPLEQALDASVSVVAELQKLDMSSLVSQLEALRNVSHVMVYASDPQHKLVSFQSRWDITPQDDAFTMSVKAVLRNLCQRDMFQGSQCS</sequence>
<organism evidence="5 6">
    <name type="scientific">Apatococcus lobatus</name>
    <dbReference type="NCBI Taxonomy" id="904363"/>
    <lineage>
        <taxon>Eukaryota</taxon>
        <taxon>Viridiplantae</taxon>
        <taxon>Chlorophyta</taxon>
        <taxon>core chlorophytes</taxon>
        <taxon>Trebouxiophyceae</taxon>
        <taxon>Chlorellales</taxon>
        <taxon>Chlorellaceae</taxon>
        <taxon>Apatococcus</taxon>
    </lineage>
</organism>
<evidence type="ECO:0000256" key="2">
    <source>
        <dbReference type="ARBA" id="ARBA00010271"/>
    </source>
</evidence>
<dbReference type="EMBL" id="JALJOS010000009">
    <property type="protein sequence ID" value="KAK9834600.1"/>
    <property type="molecule type" value="Genomic_DNA"/>
</dbReference>
<keyword evidence="6" id="KW-1185">Reference proteome</keyword>
<dbReference type="PANTHER" id="PTHR11062:SF281">
    <property type="entry name" value="EXOSTOSIN-LIKE 2"/>
    <property type="match status" value="1"/>
</dbReference>
<dbReference type="PANTHER" id="PTHR11062">
    <property type="entry name" value="EXOSTOSIN HEPARAN SULFATE GLYCOSYLTRANSFERASE -RELATED"/>
    <property type="match status" value="1"/>
</dbReference>
<evidence type="ECO:0000256" key="1">
    <source>
        <dbReference type="ARBA" id="ARBA00004323"/>
    </source>
</evidence>
<evidence type="ECO:0000313" key="6">
    <source>
        <dbReference type="Proteomes" id="UP001438707"/>
    </source>
</evidence>
<reference evidence="5 6" key="1">
    <citation type="journal article" date="2024" name="Nat. Commun.">
        <title>Phylogenomics reveals the evolutionary origins of lichenization in chlorophyte algae.</title>
        <authorList>
            <person name="Puginier C."/>
            <person name="Libourel C."/>
            <person name="Otte J."/>
            <person name="Skaloud P."/>
            <person name="Haon M."/>
            <person name="Grisel S."/>
            <person name="Petersen M."/>
            <person name="Berrin J.G."/>
            <person name="Delaux P.M."/>
            <person name="Dal Grande F."/>
            <person name="Keller J."/>
        </authorList>
    </citation>
    <scope>NUCLEOTIDE SEQUENCE [LARGE SCALE GENOMIC DNA]</scope>
    <source>
        <strain evidence="5 6">SAG 2145</strain>
    </source>
</reference>
<dbReference type="InterPro" id="IPR040911">
    <property type="entry name" value="Exostosin_GT47"/>
</dbReference>
<feature type="domain" description="Exostosin GT47" evidence="4">
    <location>
        <begin position="142"/>
        <end position="209"/>
    </location>
</feature>
<name>A0AAW1RKS5_9CHLO</name>
<dbReference type="Pfam" id="PF03016">
    <property type="entry name" value="Exostosin_GT47"/>
    <property type="match status" value="1"/>
</dbReference>
<evidence type="ECO:0000313" key="5">
    <source>
        <dbReference type="EMBL" id="KAK9834600.1"/>
    </source>
</evidence>